<feature type="region of interest" description="Disordered" evidence="1">
    <location>
        <begin position="176"/>
        <end position="229"/>
    </location>
</feature>
<feature type="region of interest" description="Disordered" evidence="1">
    <location>
        <begin position="108"/>
        <end position="163"/>
    </location>
</feature>
<keyword evidence="2" id="KW-0472">Membrane</keyword>
<dbReference type="GO" id="GO:0005783">
    <property type="term" value="C:endoplasmic reticulum"/>
    <property type="evidence" value="ECO:0007669"/>
    <property type="project" value="TreeGrafter"/>
</dbReference>
<dbReference type="InterPro" id="IPR000626">
    <property type="entry name" value="Ubiquitin-like_dom"/>
</dbReference>
<dbReference type="Proteomes" id="UP001295740">
    <property type="component" value="Unassembled WGS sequence"/>
</dbReference>
<sequence>MTAATLSNLIPPPPSRERARSTSPLPSQTNPQPQPQPPPLLLTIRFSAALPDLELDIPRPSSTTVISLKHLIRGRLTEPNSQRRLRFIHGGKILPDGAVLTAVLRAPPPPPPRSPYDRQGYNHDALGGSRRYEDGNGYGDGKGIGKGKSVAGRPDPPQRIYVNCSIGDSLTSTELETEAAAAAAPPPTSSSSPFPSSTFPHNLNTHNAHHLAAHSPGPGTPTPSTSTAPRGFDRLLTAGFTNSEVNQLRLQFRSIHSSWYTPDTLPSPDGFRRMEDAWIDDNGGAAMPTNLSGSGSGGGGIGGGGTLGMEGGGTDSDELGLVAMVDVLIRGVITGFMWPLGSAGWLVREEGMASGRWRFMVGVGVFISVIIGVIRAISGAK</sequence>
<accession>A0AAI8VUF3</accession>
<feature type="compositionally biased region" description="Low complexity" evidence="1">
    <location>
        <begin position="21"/>
        <end position="31"/>
    </location>
</feature>
<evidence type="ECO:0000313" key="4">
    <source>
        <dbReference type="EMBL" id="CAJ2511259.1"/>
    </source>
</evidence>
<dbReference type="InterPro" id="IPR029071">
    <property type="entry name" value="Ubiquitin-like_domsf"/>
</dbReference>
<feature type="region of interest" description="Disordered" evidence="1">
    <location>
        <begin position="1"/>
        <end position="39"/>
    </location>
</feature>
<comment type="caution">
    <text evidence="4">The sequence shown here is derived from an EMBL/GenBank/DDBJ whole genome shotgun (WGS) entry which is preliminary data.</text>
</comment>
<evidence type="ECO:0000313" key="5">
    <source>
        <dbReference type="Proteomes" id="UP001295740"/>
    </source>
</evidence>
<name>A0AAI8VUF3_9PEZI</name>
<evidence type="ECO:0000259" key="3">
    <source>
        <dbReference type="PROSITE" id="PS50053"/>
    </source>
</evidence>
<feature type="compositionally biased region" description="Low complexity" evidence="1">
    <location>
        <begin position="176"/>
        <end position="206"/>
    </location>
</feature>
<evidence type="ECO:0000256" key="1">
    <source>
        <dbReference type="SAM" id="MobiDB-lite"/>
    </source>
</evidence>
<keyword evidence="5" id="KW-1185">Reference proteome</keyword>
<feature type="compositionally biased region" description="Gly residues" evidence="1">
    <location>
        <begin position="136"/>
        <end position="146"/>
    </location>
</feature>
<protein>
    <submittedName>
        <fullName evidence="4">Uu.00g068840.m01.CDS01</fullName>
    </submittedName>
</protein>
<dbReference type="AlphaFoldDB" id="A0AAI8VUF3"/>
<keyword evidence="2" id="KW-0812">Transmembrane</keyword>
<dbReference type="EMBL" id="CAUWAG010000018">
    <property type="protein sequence ID" value="CAJ2511259.1"/>
    <property type="molecule type" value="Genomic_DNA"/>
</dbReference>
<dbReference type="Pfam" id="PF10302">
    <property type="entry name" value="Dsc3_N"/>
    <property type="match status" value="1"/>
</dbReference>
<proteinExistence type="predicted"/>
<reference evidence="4" key="1">
    <citation type="submission" date="2023-10" db="EMBL/GenBank/DDBJ databases">
        <authorList>
            <person name="Hackl T."/>
        </authorList>
    </citation>
    <scope>NUCLEOTIDE SEQUENCE</scope>
</reference>
<gene>
    <name evidence="4" type="ORF">KHLLAP_LOCUS11727</name>
</gene>
<feature type="compositionally biased region" description="Low complexity" evidence="1">
    <location>
        <begin position="213"/>
        <end position="227"/>
    </location>
</feature>
<feature type="domain" description="Ubiquitin-like" evidence="3">
    <location>
        <begin position="40"/>
        <end position="101"/>
    </location>
</feature>
<dbReference type="InterPro" id="IPR025390">
    <property type="entry name" value="Dsc3_C"/>
</dbReference>
<dbReference type="InterPro" id="IPR019413">
    <property type="entry name" value="Dsc3_ub-like_dom"/>
</dbReference>
<dbReference type="Pfam" id="PF13373">
    <property type="entry name" value="Dsc3_C"/>
    <property type="match status" value="1"/>
</dbReference>
<evidence type="ECO:0000256" key="2">
    <source>
        <dbReference type="SAM" id="Phobius"/>
    </source>
</evidence>
<dbReference type="GO" id="GO:0044695">
    <property type="term" value="C:Dsc E3 ubiquitin ligase complex"/>
    <property type="evidence" value="ECO:0007669"/>
    <property type="project" value="InterPro"/>
</dbReference>
<keyword evidence="2" id="KW-1133">Transmembrane helix</keyword>
<dbReference type="PANTHER" id="PTHR28049">
    <property type="entry name" value="TRANSMEMBRANE PROTEIN YOR223W"/>
    <property type="match status" value="1"/>
</dbReference>
<dbReference type="Gene3D" id="3.10.20.90">
    <property type="entry name" value="Phosphatidylinositol 3-kinase Catalytic Subunit, Chain A, domain 1"/>
    <property type="match status" value="1"/>
</dbReference>
<dbReference type="PANTHER" id="PTHR28049:SF1">
    <property type="entry name" value="DSC E3 UBIQUITIN LIGASE COMPLEX SUBUNIT 3"/>
    <property type="match status" value="1"/>
</dbReference>
<dbReference type="InterPro" id="IPR045226">
    <property type="entry name" value="Dsc3"/>
</dbReference>
<dbReference type="PROSITE" id="PS50053">
    <property type="entry name" value="UBIQUITIN_2"/>
    <property type="match status" value="1"/>
</dbReference>
<feature type="transmembrane region" description="Helical" evidence="2">
    <location>
        <begin position="359"/>
        <end position="378"/>
    </location>
</feature>
<organism evidence="4 5">
    <name type="scientific">Anthostomella pinea</name>
    <dbReference type="NCBI Taxonomy" id="933095"/>
    <lineage>
        <taxon>Eukaryota</taxon>
        <taxon>Fungi</taxon>
        <taxon>Dikarya</taxon>
        <taxon>Ascomycota</taxon>
        <taxon>Pezizomycotina</taxon>
        <taxon>Sordariomycetes</taxon>
        <taxon>Xylariomycetidae</taxon>
        <taxon>Xylariales</taxon>
        <taxon>Xylariaceae</taxon>
        <taxon>Anthostomella</taxon>
    </lineage>
</organism>
<dbReference type="SUPFAM" id="SSF54236">
    <property type="entry name" value="Ubiquitin-like"/>
    <property type="match status" value="1"/>
</dbReference>